<feature type="domain" description="T-box" evidence="7">
    <location>
        <begin position="102"/>
        <end position="294"/>
    </location>
</feature>
<organism evidence="8 9">
    <name type="scientific">Wuchereria bancrofti</name>
    <dbReference type="NCBI Taxonomy" id="6293"/>
    <lineage>
        <taxon>Eukaryota</taxon>
        <taxon>Metazoa</taxon>
        <taxon>Ecdysozoa</taxon>
        <taxon>Nematoda</taxon>
        <taxon>Chromadorea</taxon>
        <taxon>Rhabditida</taxon>
        <taxon>Spirurina</taxon>
        <taxon>Spiruromorpha</taxon>
        <taxon>Filarioidea</taxon>
        <taxon>Onchocercidae</taxon>
        <taxon>Wuchereria</taxon>
    </lineage>
</organism>
<name>A0AAF5PZ56_WUCBA</name>
<dbReference type="Pfam" id="PF00907">
    <property type="entry name" value="T-box"/>
    <property type="match status" value="1"/>
</dbReference>
<keyword evidence="2 5" id="KW-0238">DNA-binding</keyword>
<dbReference type="AlphaFoldDB" id="A0AAF5PZ56"/>
<dbReference type="SMART" id="SM00425">
    <property type="entry name" value="TBOX"/>
    <property type="match status" value="1"/>
</dbReference>
<dbReference type="Gene3D" id="2.60.40.820">
    <property type="entry name" value="Transcription factor, T-box"/>
    <property type="match status" value="1"/>
</dbReference>
<dbReference type="InterPro" id="IPR036960">
    <property type="entry name" value="T-box_sf"/>
</dbReference>
<evidence type="ECO:0000256" key="4">
    <source>
        <dbReference type="ARBA" id="ARBA00023242"/>
    </source>
</evidence>
<reference evidence="9" key="3">
    <citation type="submission" date="2024-02" db="UniProtKB">
        <authorList>
            <consortium name="WormBaseParasite"/>
        </authorList>
    </citation>
    <scope>IDENTIFICATION</scope>
    <source>
        <strain evidence="9">pt0022</strain>
    </source>
</reference>
<dbReference type="GO" id="GO:0005634">
    <property type="term" value="C:nucleus"/>
    <property type="evidence" value="ECO:0007669"/>
    <property type="project" value="UniProtKB-SubCell"/>
</dbReference>
<protein>
    <submittedName>
        <fullName evidence="9">T-box domain-containing protein</fullName>
    </submittedName>
</protein>
<comment type="caution">
    <text evidence="5">Lacks conserved residue(s) required for the propagation of feature annotation.</text>
</comment>
<dbReference type="GO" id="GO:0007507">
    <property type="term" value="P:heart development"/>
    <property type="evidence" value="ECO:0007669"/>
    <property type="project" value="TreeGrafter"/>
</dbReference>
<keyword evidence="1" id="KW-0805">Transcription regulation</keyword>
<dbReference type="InterPro" id="IPR001699">
    <property type="entry name" value="TF_T-box"/>
</dbReference>
<dbReference type="SUPFAM" id="SSF49417">
    <property type="entry name" value="p53-like transcription factors"/>
    <property type="match status" value="1"/>
</dbReference>
<dbReference type="InterPro" id="IPR008967">
    <property type="entry name" value="p53-like_TF_DNA-bd_sf"/>
</dbReference>
<reference evidence="8" key="1">
    <citation type="submission" date="2015-03" db="EMBL/GenBank/DDBJ databases">
        <title>Wuchereria bancrofti Genome Sequencing Papua New Guinea Strain.</title>
        <authorList>
            <person name="Small S.T."/>
            <person name="Serre D."/>
            <person name="Zimmerman P.A."/>
        </authorList>
    </citation>
    <scope>NUCLEOTIDE SEQUENCE [LARGE SCALE GENOMIC DNA]</scope>
    <source>
        <strain evidence="8">pt0022</strain>
    </source>
</reference>
<feature type="region of interest" description="Disordered" evidence="6">
    <location>
        <begin position="52"/>
        <end position="90"/>
    </location>
</feature>
<dbReference type="FunFam" id="2.60.40.820:FF:000008">
    <property type="entry name" value="T-box transcription factor TBX20"/>
    <property type="match status" value="1"/>
</dbReference>
<reference evidence="8" key="2">
    <citation type="journal article" date="2016" name="Mol. Ecol.">
        <title>Population genomics of the filarial nematode parasite Wuchereria bancrofti from mosquitoes.</title>
        <authorList>
            <person name="Small S.T."/>
            <person name="Reimer L.J."/>
            <person name="Tisch D.J."/>
            <person name="King C.L."/>
            <person name="Christensen B.M."/>
            <person name="Siba P.M."/>
            <person name="Kazura J.W."/>
            <person name="Serre D."/>
            <person name="Zimmerman P.A."/>
        </authorList>
    </citation>
    <scope>NUCLEOTIDE SEQUENCE</scope>
    <source>
        <strain evidence="8">pt0022</strain>
    </source>
</reference>
<accession>A0AAF5PZ56</accession>
<proteinExistence type="predicted"/>
<evidence type="ECO:0000256" key="5">
    <source>
        <dbReference type="PROSITE-ProRule" id="PRU00201"/>
    </source>
</evidence>
<dbReference type="GO" id="GO:0000785">
    <property type="term" value="C:chromatin"/>
    <property type="evidence" value="ECO:0007669"/>
    <property type="project" value="TreeGrafter"/>
</dbReference>
<dbReference type="GO" id="GO:0000981">
    <property type="term" value="F:DNA-binding transcription factor activity, RNA polymerase II-specific"/>
    <property type="evidence" value="ECO:0007669"/>
    <property type="project" value="TreeGrafter"/>
</dbReference>
<evidence type="ECO:0000256" key="1">
    <source>
        <dbReference type="ARBA" id="ARBA00023015"/>
    </source>
</evidence>
<evidence type="ECO:0000256" key="2">
    <source>
        <dbReference type="ARBA" id="ARBA00023125"/>
    </source>
</evidence>
<dbReference type="Proteomes" id="UP000093561">
    <property type="component" value="Unassembled WGS sequence"/>
</dbReference>
<dbReference type="GO" id="GO:0001708">
    <property type="term" value="P:cell fate specification"/>
    <property type="evidence" value="ECO:0007669"/>
    <property type="project" value="TreeGrafter"/>
</dbReference>
<dbReference type="PROSITE" id="PS50252">
    <property type="entry name" value="TBOX_3"/>
    <property type="match status" value="1"/>
</dbReference>
<evidence type="ECO:0000313" key="9">
    <source>
        <dbReference type="WBParaSite" id="mrna-Wban_07671"/>
    </source>
</evidence>
<feature type="compositionally biased region" description="Basic and acidic residues" evidence="6">
    <location>
        <begin position="1"/>
        <end position="11"/>
    </location>
</feature>
<dbReference type="GO" id="GO:0000978">
    <property type="term" value="F:RNA polymerase II cis-regulatory region sequence-specific DNA binding"/>
    <property type="evidence" value="ECO:0007669"/>
    <property type="project" value="InterPro"/>
</dbReference>
<dbReference type="InterPro" id="IPR046360">
    <property type="entry name" value="T-box_DNA-bd"/>
</dbReference>
<keyword evidence="3" id="KW-0804">Transcription</keyword>
<dbReference type="GO" id="GO:0045893">
    <property type="term" value="P:positive regulation of DNA-templated transcription"/>
    <property type="evidence" value="ECO:0007669"/>
    <property type="project" value="InterPro"/>
</dbReference>
<comment type="subcellular location">
    <subcellularLocation>
        <location evidence="5">Nucleus</location>
    </subcellularLocation>
</comment>
<evidence type="ECO:0000259" key="7">
    <source>
        <dbReference type="PROSITE" id="PS50252"/>
    </source>
</evidence>
<dbReference type="PANTHER" id="PTHR11267">
    <property type="entry name" value="T-BOX PROTEIN-RELATED"/>
    <property type="match status" value="1"/>
</dbReference>
<dbReference type="PANTHER" id="PTHR11267:SF190">
    <property type="entry name" value="T-BOX TRANSCRIPTION FACTOR TBX20"/>
    <property type="match status" value="1"/>
</dbReference>
<keyword evidence="4 5" id="KW-0539">Nucleus</keyword>
<dbReference type="PRINTS" id="PR00937">
    <property type="entry name" value="TBOX"/>
</dbReference>
<evidence type="ECO:0000256" key="3">
    <source>
        <dbReference type="ARBA" id="ARBA00023163"/>
    </source>
</evidence>
<feature type="region of interest" description="Disordered" evidence="6">
    <location>
        <begin position="1"/>
        <end position="24"/>
    </location>
</feature>
<sequence length="452" mass="51269">MARTGEKRSIDTLHANIPAPGHFPDIPLDLAARKRFKFMIDHLLDTGGTDEKAEKTTIAAGTSNDSKDNAEMDEGESSTEQLPKTSPLPGNSHILQHITCRLEGRELWNKFYELSTEMIITKSGRPNYRRMFPTMKLSISGCEPNVFYYVFLDVVPVDNRRYRYIYNKSSWLTAGKAEPTPRNRLYMHPDSPFTGEQLCNQVISFEKAKLTNNEVDKTGHLILNSMHKYQPRIHVVRRPRERPIEQALTIDLHNEHYKTFQFKETQFMAVTAYQNQLITKLKIEKNPFAKGFRDPNGRSPEYDLDIRNDNAPMLLPNLYSPAIMQQALIRQYWAEKIHSRFALPPQFISQMFFANITAIPVSSSTLPASSPSSSAAAATCPLRLNFDRDLMPYNITTTTTATATTTISTINTTTTTITNTNPNNSATITNVTATVQDNLKRLTDDRRTSLIL</sequence>
<evidence type="ECO:0000313" key="8">
    <source>
        <dbReference type="Proteomes" id="UP000093561"/>
    </source>
</evidence>
<dbReference type="WBParaSite" id="mrna-Wban_07671">
    <property type="protein sequence ID" value="mrna-Wban_07671"/>
    <property type="gene ID" value="Wban_07671"/>
</dbReference>
<evidence type="ECO:0000256" key="6">
    <source>
        <dbReference type="SAM" id="MobiDB-lite"/>
    </source>
</evidence>